<dbReference type="PANTHER" id="PTHR30027">
    <property type="entry name" value="RIBOSOMAL RNA SMALL SUBUNIT METHYLTRANSFERASE E"/>
    <property type="match status" value="1"/>
</dbReference>
<name>A0ABW1X3L1_9ACTN</name>
<dbReference type="InterPro" id="IPR029028">
    <property type="entry name" value="Alpha/beta_knot_MTases"/>
</dbReference>
<evidence type="ECO:0000256" key="5">
    <source>
        <dbReference type="ARBA" id="ARBA00022490"/>
    </source>
</evidence>
<dbReference type="Gene3D" id="2.40.240.20">
    <property type="entry name" value="Hypothetical PUA domain-like, domain 1"/>
    <property type="match status" value="1"/>
</dbReference>
<accession>A0ABW1X3L1</accession>
<dbReference type="InterPro" id="IPR006700">
    <property type="entry name" value="RsmE"/>
</dbReference>
<dbReference type="PANTHER" id="PTHR30027:SF3">
    <property type="entry name" value="16S RRNA (URACIL(1498)-N(3))-METHYLTRANSFERASE"/>
    <property type="match status" value="1"/>
</dbReference>
<reference evidence="16" key="1">
    <citation type="journal article" date="2019" name="Int. J. Syst. Evol. Microbiol.">
        <title>The Global Catalogue of Microorganisms (GCM) 10K type strain sequencing project: providing services to taxonomists for standard genome sequencing and annotation.</title>
        <authorList>
            <consortium name="The Broad Institute Genomics Platform"/>
            <consortium name="The Broad Institute Genome Sequencing Center for Infectious Disease"/>
            <person name="Wu L."/>
            <person name="Ma J."/>
        </authorList>
    </citation>
    <scope>NUCLEOTIDE SEQUENCE [LARGE SCALE GENOMIC DNA]</scope>
    <source>
        <strain evidence="16">CGMCC 1.15277</strain>
    </source>
</reference>
<dbReference type="EMBL" id="JBHSUA010000018">
    <property type="protein sequence ID" value="MFC6397105.1"/>
    <property type="molecule type" value="Genomic_DNA"/>
</dbReference>
<dbReference type="RefSeq" id="WP_343884702.1">
    <property type="nucleotide sequence ID" value="NZ_BAAAKI010000003.1"/>
</dbReference>
<evidence type="ECO:0000313" key="16">
    <source>
        <dbReference type="Proteomes" id="UP001596266"/>
    </source>
</evidence>
<dbReference type="InterPro" id="IPR015947">
    <property type="entry name" value="PUA-like_sf"/>
</dbReference>
<evidence type="ECO:0000256" key="12">
    <source>
        <dbReference type="PIRNR" id="PIRNR015601"/>
    </source>
</evidence>
<evidence type="ECO:0000256" key="7">
    <source>
        <dbReference type="ARBA" id="ARBA00022603"/>
    </source>
</evidence>
<comment type="catalytic activity">
    <reaction evidence="11 12">
        <text>uridine(1498) in 16S rRNA + S-adenosyl-L-methionine = N(3)-methyluridine(1498) in 16S rRNA + S-adenosyl-L-homocysteine + H(+)</text>
        <dbReference type="Rhea" id="RHEA:42920"/>
        <dbReference type="Rhea" id="RHEA-COMP:10283"/>
        <dbReference type="Rhea" id="RHEA-COMP:10284"/>
        <dbReference type="ChEBI" id="CHEBI:15378"/>
        <dbReference type="ChEBI" id="CHEBI:57856"/>
        <dbReference type="ChEBI" id="CHEBI:59789"/>
        <dbReference type="ChEBI" id="CHEBI:65315"/>
        <dbReference type="ChEBI" id="CHEBI:74502"/>
        <dbReference type="EC" id="2.1.1.193"/>
    </reaction>
</comment>
<evidence type="ECO:0000256" key="2">
    <source>
        <dbReference type="ARBA" id="ARBA00005528"/>
    </source>
</evidence>
<evidence type="ECO:0000259" key="13">
    <source>
        <dbReference type="Pfam" id="PF04452"/>
    </source>
</evidence>
<evidence type="ECO:0000256" key="1">
    <source>
        <dbReference type="ARBA" id="ARBA00004496"/>
    </source>
</evidence>
<dbReference type="NCBIfam" id="NF008693">
    <property type="entry name" value="PRK11713.2-3"/>
    <property type="match status" value="1"/>
</dbReference>
<keyword evidence="16" id="KW-1185">Reference proteome</keyword>
<dbReference type="InterPro" id="IPR029026">
    <property type="entry name" value="tRNA_m1G_MTases_N"/>
</dbReference>
<evidence type="ECO:0000256" key="9">
    <source>
        <dbReference type="ARBA" id="ARBA00022691"/>
    </source>
</evidence>
<dbReference type="Proteomes" id="UP001596266">
    <property type="component" value="Unassembled WGS sequence"/>
</dbReference>
<dbReference type="InterPro" id="IPR046886">
    <property type="entry name" value="RsmE_MTase_dom"/>
</dbReference>
<comment type="subcellular location">
    <subcellularLocation>
        <location evidence="1 12">Cytoplasm</location>
    </subcellularLocation>
</comment>
<keyword evidence="7 12" id="KW-0489">Methyltransferase</keyword>
<evidence type="ECO:0000256" key="4">
    <source>
        <dbReference type="ARBA" id="ARBA00013673"/>
    </source>
</evidence>
<comment type="caution">
    <text evidence="15">The sequence shown here is derived from an EMBL/GenBank/DDBJ whole genome shotgun (WGS) entry which is preliminary data.</text>
</comment>
<evidence type="ECO:0000256" key="10">
    <source>
        <dbReference type="ARBA" id="ARBA00025699"/>
    </source>
</evidence>
<dbReference type="NCBIfam" id="TIGR00046">
    <property type="entry name" value="RsmE family RNA methyltransferase"/>
    <property type="match status" value="1"/>
</dbReference>
<organism evidence="15 16">
    <name type="scientific">Luteococcus sanguinis</name>
    <dbReference type="NCBI Taxonomy" id="174038"/>
    <lineage>
        <taxon>Bacteria</taxon>
        <taxon>Bacillati</taxon>
        <taxon>Actinomycetota</taxon>
        <taxon>Actinomycetes</taxon>
        <taxon>Propionibacteriales</taxon>
        <taxon>Propionibacteriaceae</taxon>
        <taxon>Luteococcus</taxon>
    </lineage>
</organism>
<keyword evidence="6 12" id="KW-0698">rRNA processing</keyword>
<dbReference type="CDD" id="cd18084">
    <property type="entry name" value="RsmE-like"/>
    <property type="match status" value="1"/>
</dbReference>
<keyword evidence="9 12" id="KW-0949">S-adenosyl-L-methionine</keyword>
<sequence>MTDALFLAPVSGAAVGDLVVVDGDEGRHAAVVKRIELGESVLLADGKGRAVRGPVTAVSKQGITVRVAEVLGAVERAHRWVAVQALAKGDRSDLAVETLTELGVDEVLAWQASRSIVRWSGDKADKGVAKWQSTAREATKQSRRFVVPDVSAAGTKQVVGRIEQAALALVLHESASEHIADVELPPSGDVVFIVGPEGGISPDELAAFEAAGARTVLVSDGVLRTSTAGVVALAQLQLKAVEMSHA</sequence>
<comment type="similarity">
    <text evidence="2 12">Belongs to the RNA methyltransferase RsmE family.</text>
</comment>
<feature type="domain" description="Ribosomal RNA small subunit methyltransferase E PUA-like" evidence="14">
    <location>
        <begin position="21"/>
        <end position="67"/>
    </location>
</feature>
<evidence type="ECO:0000259" key="14">
    <source>
        <dbReference type="Pfam" id="PF20260"/>
    </source>
</evidence>
<dbReference type="InterPro" id="IPR046887">
    <property type="entry name" value="RsmE_PUA-like"/>
</dbReference>
<evidence type="ECO:0000256" key="6">
    <source>
        <dbReference type="ARBA" id="ARBA00022552"/>
    </source>
</evidence>
<dbReference type="Pfam" id="PF20260">
    <property type="entry name" value="PUA_4"/>
    <property type="match status" value="1"/>
</dbReference>
<dbReference type="Gene3D" id="3.40.1280.10">
    <property type="match status" value="1"/>
</dbReference>
<evidence type="ECO:0000256" key="3">
    <source>
        <dbReference type="ARBA" id="ARBA00012328"/>
    </source>
</evidence>
<dbReference type="GO" id="GO:0032259">
    <property type="term" value="P:methylation"/>
    <property type="evidence" value="ECO:0007669"/>
    <property type="project" value="UniProtKB-KW"/>
</dbReference>
<evidence type="ECO:0000313" key="15">
    <source>
        <dbReference type="EMBL" id="MFC6397105.1"/>
    </source>
</evidence>
<protein>
    <recommendedName>
        <fullName evidence="4 12">Ribosomal RNA small subunit methyltransferase E</fullName>
        <ecNumber evidence="3 12">2.1.1.193</ecNumber>
    </recommendedName>
</protein>
<dbReference type="PIRSF" id="PIRSF015601">
    <property type="entry name" value="MTase_slr0722"/>
    <property type="match status" value="1"/>
</dbReference>
<feature type="domain" description="Ribosomal RNA small subunit methyltransferase E methyltransferase" evidence="13">
    <location>
        <begin position="81"/>
        <end position="237"/>
    </location>
</feature>
<keyword evidence="8 12" id="KW-0808">Transferase</keyword>
<evidence type="ECO:0000256" key="8">
    <source>
        <dbReference type="ARBA" id="ARBA00022679"/>
    </source>
</evidence>
<comment type="function">
    <text evidence="10 12">Specifically methylates the N3 position of the uracil ring of uridine 1498 (m3U1498) in 16S rRNA. Acts on the fully assembled 30S ribosomal subunit.</text>
</comment>
<dbReference type="SUPFAM" id="SSF88697">
    <property type="entry name" value="PUA domain-like"/>
    <property type="match status" value="1"/>
</dbReference>
<gene>
    <name evidence="15" type="ORF">ACFP57_08960</name>
</gene>
<dbReference type="SUPFAM" id="SSF75217">
    <property type="entry name" value="alpha/beta knot"/>
    <property type="match status" value="1"/>
</dbReference>
<dbReference type="EC" id="2.1.1.193" evidence="3 12"/>
<keyword evidence="5 12" id="KW-0963">Cytoplasm</keyword>
<dbReference type="Pfam" id="PF04452">
    <property type="entry name" value="Methyltrans_RNA"/>
    <property type="match status" value="1"/>
</dbReference>
<dbReference type="GO" id="GO:0008168">
    <property type="term" value="F:methyltransferase activity"/>
    <property type="evidence" value="ECO:0007669"/>
    <property type="project" value="UniProtKB-KW"/>
</dbReference>
<evidence type="ECO:0000256" key="11">
    <source>
        <dbReference type="ARBA" id="ARBA00047944"/>
    </source>
</evidence>
<proteinExistence type="inferred from homology"/>